<evidence type="ECO:0000256" key="3">
    <source>
        <dbReference type="ARBA" id="ARBA00013109"/>
    </source>
</evidence>
<evidence type="ECO:0000259" key="10">
    <source>
        <dbReference type="Pfam" id="PF02602"/>
    </source>
</evidence>
<evidence type="ECO:0000256" key="4">
    <source>
        <dbReference type="ARBA" id="ARBA00023239"/>
    </source>
</evidence>
<dbReference type="RefSeq" id="WP_242647967.1">
    <property type="nucleotide sequence ID" value="NZ_CP053844.1"/>
</dbReference>
<evidence type="ECO:0000256" key="7">
    <source>
        <dbReference type="ARBA" id="ARBA00040167"/>
    </source>
</evidence>
<dbReference type="CDD" id="cd06578">
    <property type="entry name" value="HemD"/>
    <property type="match status" value="1"/>
</dbReference>
<dbReference type="SUPFAM" id="SSF69618">
    <property type="entry name" value="HemD-like"/>
    <property type="match status" value="1"/>
</dbReference>
<dbReference type="PANTHER" id="PTHR38042">
    <property type="entry name" value="UROPORPHYRINOGEN-III SYNTHASE, CHLOROPLASTIC"/>
    <property type="match status" value="1"/>
</dbReference>
<comment type="similarity">
    <text evidence="2 9">Belongs to the uroporphyrinogen-III synthase family.</text>
</comment>
<keyword evidence="5 9" id="KW-0627">Porphyrin biosynthesis</keyword>
<dbReference type="PANTHER" id="PTHR38042:SF1">
    <property type="entry name" value="UROPORPHYRINOGEN-III SYNTHASE, CHLOROPLASTIC"/>
    <property type="match status" value="1"/>
</dbReference>
<evidence type="ECO:0000313" key="11">
    <source>
        <dbReference type="EMBL" id="CZE47946.1"/>
    </source>
</evidence>
<sequence>MIYLVSNTPNSQVKNLKVCQIEFFKFNVDLGEFEALIITSKNAIKAILNNKIKLNLDLDVFAIGEASAKACKEAGFKNIYIAKNSHGIEFAQEILPLLKDKKTLFIKAKETVSDIAGKLNDINLTSIIGYENRYLNLEPNLAPPPHSTLIFTSPSNVKGFIKNFGWDKSYKAVSIGNATYEALKPYSNSKKSKKQDINECIKLALSIV</sequence>
<keyword evidence="12" id="KW-1185">Reference proteome</keyword>
<dbReference type="GO" id="GO:0004852">
    <property type="term" value="F:uroporphyrinogen-III synthase activity"/>
    <property type="evidence" value="ECO:0007669"/>
    <property type="project" value="UniProtKB-UniRule"/>
</dbReference>
<dbReference type="GO" id="GO:0006780">
    <property type="term" value="P:uroporphyrinogen III biosynthetic process"/>
    <property type="evidence" value="ECO:0007669"/>
    <property type="project" value="UniProtKB-UniRule"/>
</dbReference>
<evidence type="ECO:0000256" key="2">
    <source>
        <dbReference type="ARBA" id="ARBA00008133"/>
    </source>
</evidence>
<protein>
    <recommendedName>
        <fullName evidence="7 9">Uroporphyrinogen-III synthase</fullName>
        <ecNumber evidence="3 9">4.2.1.75</ecNumber>
    </recommendedName>
</protein>
<dbReference type="InterPro" id="IPR036108">
    <property type="entry name" value="4pyrrol_syn_uPrphyn_synt_sf"/>
</dbReference>
<evidence type="ECO:0000256" key="6">
    <source>
        <dbReference type="ARBA" id="ARBA00037589"/>
    </source>
</evidence>
<evidence type="ECO:0000256" key="9">
    <source>
        <dbReference type="RuleBase" id="RU366031"/>
    </source>
</evidence>
<comment type="function">
    <text evidence="6 9">Catalyzes cyclization of the linear tetrapyrrole, hydroxymethylbilane, to the macrocyclic uroporphyrinogen III.</text>
</comment>
<dbReference type="InterPro" id="IPR003754">
    <property type="entry name" value="4pyrrol_synth_uPrphyn_synth"/>
</dbReference>
<evidence type="ECO:0000256" key="1">
    <source>
        <dbReference type="ARBA" id="ARBA00004772"/>
    </source>
</evidence>
<dbReference type="Gene3D" id="3.40.50.10090">
    <property type="match status" value="2"/>
</dbReference>
<feature type="domain" description="Tetrapyrrole biosynthesis uroporphyrinogen III synthase" evidence="10">
    <location>
        <begin position="30"/>
        <end position="186"/>
    </location>
</feature>
<accession>A0A128EGC9</accession>
<dbReference type="Pfam" id="PF02602">
    <property type="entry name" value="HEM4"/>
    <property type="match status" value="1"/>
</dbReference>
<dbReference type="Proteomes" id="UP000069632">
    <property type="component" value="Unassembled WGS sequence"/>
</dbReference>
<reference evidence="11 12" key="1">
    <citation type="submission" date="2016-02" db="EMBL/GenBank/DDBJ databases">
        <authorList>
            <consortium name="Pathogen Informatics"/>
        </authorList>
    </citation>
    <scope>NUCLEOTIDE SEQUENCE [LARGE SCALE GENOMIC DNA]</scope>
    <source>
        <strain evidence="11 12">RC20</strain>
    </source>
</reference>
<dbReference type="GO" id="GO:0006782">
    <property type="term" value="P:protoporphyrinogen IX biosynthetic process"/>
    <property type="evidence" value="ECO:0007669"/>
    <property type="project" value="UniProtKB-UniRule"/>
</dbReference>
<organism evidence="11 12">
    <name type="scientific">Campylobacter geochelonis</name>
    <dbReference type="NCBI Taxonomy" id="1780362"/>
    <lineage>
        <taxon>Bacteria</taxon>
        <taxon>Pseudomonadati</taxon>
        <taxon>Campylobacterota</taxon>
        <taxon>Epsilonproteobacteria</taxon>
        <taxon>Campylobacterales</taxon>
        <taxon>Campylobacteraceae</taxon>
        <taxon>Campylobacter</taxon>
    </lineage>
</organism>
<comment type="pathway">
    <text evidence="1 9">Porphyrin-containing compound metabolism; protoporphyrin-IX biosynthesis; coproporphyrinogen-III from 5-aminolevulinate: step 3/4.</text>
</comment>
<evidence type="ECO:0000256" key="5">
    <source>
        <dbReference type="ARBA" id="ARBA00023244"/>
    </source>
</evidence>
<evidence type="ECO:0000313" key="12">
    <source>
        <dbReference type="Proteomes" id="UP000069632"/>
    </source>
</evidence>
<dbReference type="EMBL" id="FIZP01000005">
    <property type="protein sequence ID" value="CZE47946.1"/>
    <property type="molecule type" value="Genomic_DNA"/>
</dbReference>
<dbReference type="EC" id="4.2.1.75" evidence="3 9"/>
<proteinExistence type="inferred from homology"/>
<dbReference type="InterPro" id="IPR039793">
    <property type="entry name" value="UROS/Hem4"/>
</dbReference>
<name>A0A128EGC9_9BACT</name>
<comment type="catalytic activity">
    <reaction evidence="8 9">
        <text>hydroxymethylbilane = uroporphyrinogen III + H2O</text>
        <dbReference type="Rhea" id="RHEA:18965"/>
        <dbReference type="ChEBI" id="CHEBI:15377"/>
        <dbReference type="ChEBI" id="CHEBI:57308"/>
        <dbReference type="ChEBI" id="CHEBI:57845"/>
        <dbReference type="EC" id="4.2.1.75"/>
    </reaction>
</comment>
<keyword evidence="4 9" id="KW-0456">Lyase</keyword>
<evidence type="ECO:0000256" key="8">
    <source>
        <dbReference type="ARBA" id="ARBA00048617"/>
    </source>
</evidence>
<gene>
    <name evidence="11" type="primary">hemD</name>
    <name evidence="11" type="ORF">ERS672216_01142</name>
</gene>
<dbReference type="AlphaFoldDB" id="A0A128EGC9"/>